<dbReference type="AlphaFoldDB" id="A0AAU7CM09"/>
<evidence type="ECO:0000256" key="1">
    <source>
        <dbReference type="SAM" id="Coils"/>
    </source>
</evidence>
<keyword evidence="1" id="KW-0175">Coiled coil</keyword>
<evidence type="ECO:0008006" key="3">
    <source>
        <dbReference type="Google" id="ProtNLM"/>
    </source>
</evidence>
<organism evidence="2">
    <name type="scientific">Singulisphaera sp. Ch08</name>
    <dbReference type="NCBI Taxonomy" id="3120278"/>
    <lineage>
        <taxon>Bacteria</taxon>
        <taxon>Pseudomonadati</taxon>
        <taxon>Planctomycetota</taxon>
        <taxon>Planctomycetia</taxon>
        <taxon>Isosphaerales</taxon>
        <taxon>Isosphaeraceae</taxon>
        <taxon>Singulisphaera</taxon>
    </lineage>
</organism>
<name>A0AAU7CM09_9BACT</name>
<accession>A0AAU7CM09</accession>
<proteinExistence type="predicted"/>
<sequence>MEEIGHLPFHKACKRVAMKLEKPEIAAGLTADGGPIDFDTFDPLFQPLARDEEIDVVERLIGEVEELRSAPAREAKRLRSELVAAQKKLAAAQAEGRALDERLRARGAKVSSS</sequence>
<protein>
    <recommendedName>
        <fullName evidence="3">Serine--tRNA ligase</fullName>
    </recommendedName>
</protein>
<dbReference type="EMBL" id="CP155447">
    <property type="protein sequence ID" value="XBH06295.1"/>
    <property type="molecule type" value="Genomic_DNA"/>
</dbReference>
<reference evidence="2" key="1">
    <citation type="submission" date="2024-05" db="EMBL/GenBank/DDBJ databases">
        <title>Planctomycetes of the genus Singulisphaera possess chitinolytic capabilities.</title>
        <authorList>
            <person name="Ivanova A."/>
        </authorList>
    </citation>
    <scope>NUCLEOTIDE SEQUENCE</scope>
    <source>
        <strain evidence="2">Ch08T</strain>
    </source>
</reference>
<dbReference type="RefSeq" id="WP_406699146.1">
    <property type="nucleotide sequence ID" value="NZ_CP155447.1"/>
</dbReference>
<evidence type="ECO:0000313" key="2">
    <source>
        <dbReference type="EMBL" id="XBH06295.1"/>
    </source>
</evidence>
<gene>
    <name evidence="2" type="ORF">V5E97_09730</name>
</gene>
<feature type="coiled-coil region" evidence="1">
    <location>
        <begin position="75"/>
        <end position="102"/>
    </location>
</feature>